<dbReference type="AlphaFoldDB" id="A0AAX2AJ45"/>
<name>A0AAX2AJ45_9BACT</name>
<protein>
    <submittedName>
        <fullName evidence="2">Uncharacterized protein</fullName>
    </submittedName>
</protein>
<evidence type="ECO:0000256" key="1">
    <source>
        <dbReference type="SAM" id="Phobius"/>
    </source>
</evidence>
<keyword evidence="3" id="KW-1185">Reference proteome</keyword>
<dbReference type="RefSeq" id="WP_114841246.1">
    <property type="nucleotide sequence ID" value="NZ_CP031219.1"/>
</dbReference>
<dbReference type="Proteomes" id="UP000290092">
    <property type="component" value="Unassembled WGS sequence"/>
</dbReference>
<accession>A0AAX2AJ45</accession>
<gene>
    <name evidence="2" type="ORF">CP985_05625</name>
</gene>
<keyword evidence="1" id="KW-0812">Transmembrane</keyword>
<dbReference type="KEGG" id="amyt:AMYT_0778"/>
<evidence type="ECO:0000313" key="3">
    <source>
        <dbReference type="Proteomes" id="UP000290092"/>
    </source>
</evidence>
<organism evidence="2 3">
    <name type="scientific">Malaciobacter mytili LMG 24559</name>
    <dbReference type="NCBI Taxonomy" id="1032238"/>
    <lineage>
        <taxon>Bacteria</taxon>
        <taxon>Pseudomonadati</taxon>
        <taxon>Campylobacterota</taxon>
        <taxon>Epsilonproteobacteria</taxon>
        <taxon>Campylobacterales</taxon>
        <taxon>Arcobacteraceae</taxon>
        <taxon>Malaciobacter</taxon>
    </lineage>
</organism>
<proteinExistence type="predicted"/>
<keyword evidence="1" id="KW-1133">Transmembrane helix</keyword>
<keyword evidence="1" id="KW-0472">Membrane</keyword>
<comment type="caution">
    <text evidence="2">The sequence shown here is derived from an EMBL/GenBank/DDBJ whole genome shotgun (WGS) entry which is preliminary data.</text>
</comment>
<reference evidence="2 3" key="1">
    <citation type="submission" date="2017-09" db="EMBL/GenBank/DDBJ databases">
        <title>Genomics of the genus Arcobacter.</title>
        <authorList>
            <person name="Perez-Cataluna A."/>
            <person name="Figueras M.J."/>
            <person name="Salas-Masso N."/>
        </authorList>
    </citation>
    <scope>NUCLEOTIDE SEQUENCE [LARGE SCALE GENOMIC DNA]</scope>
    <source>
        <strain evidence="2 3">CECT 7386</strain>
    </source>
</reference>
<sequence>MGEISSLWGIAWGVGTIIAIIAITVYMTRRNTSVIDSLKQNEIAELYNIVNRKMDEDKARNTFVTKEVNTEQMKHIDTSISEIKEYQKEILGYLRK</sequence>
<evidence type="ECO:0000313" key="2">
    <source>
        <dbReference type="EMBL" id="RXK16053.1"/>
    </source>
</evidence>
<feature type="transmembrane region" description="Helical" evidence="1">
    <location>
        <begin position="6"/>
        <end position="27"/>
    </location>
</feature>
<dbReference type="EMBL" id="NXID01000016">
    <property type="protein sequence ID" value="RXK16053.1"/>
    <property type="molecule type" value="Genomic_DNA"/>
</dbReference>